<dbReference type="Proteomes" id="UP000095280">
    <property type="component" value="Unplaced"/>
</dbReference>
<organism evidence="1 2">
    <name type="scientific">Macrostomum lignano</name>
    <dbReference type="NCBI Taxonomy" id="282301"/>
    <lineage>
        <taxon>Eukaryota</taxon>
        <taxon>Metazoa</taxon>
        <taxon>Spiralia</taxon>
        <taxon>Lophotrochozoa</taxon>
        <taxon>Platyhelminthes</taxon>
        <taxon>Rhabditophora</taxon>
        <taxon>Macrostomorpha</taxon>
        <taxon>Macrostomida</taxon>
        <taxon>Macrostomidae</taxon>
        <taxon>Macrostomum</taxon>
    </lineage>
</organism>
<evidence type="ECO:0000313" key="1">
    <source>
        <dbReference type="Proteomes" id="UP000095280"/>
    </source>
</evidence>
<accession>A0A1I8F8I8</accession>
<name>A0A1I8F8I8_9PLAT</name>
<sequence>MATANANATAQLANELSSAGVRLSAERDGRTARRSQLAYQYLCRLEEARMSKFRSIGDDILGEENKENMPSDSNVSQVDFKAIEEAVQRGQADRLFTPVGYPVPALPVRAEGAQHYLSALLAFKAAAVSITTPLLRPTILTASLLSRRSAGLPTLLWSEDPRGRRVYRSELRSARLEKGADLTREELELLVFIVNKVGAVNDALGRYCRHGDGAPSGCCSSCCEPGSSCRAPLPFSPVSRRSYRPAISLN</sequence>
<evidence type="ECO:0000313" key="2">
    <source>
        <dbReference type="WBParaSite" id="maker-unitig_24676-snap-gene-0.1-mRNA-1"/>
    </source>
</evidence>
<dbReference type="WBParaSite" id="maker-unitig_24676-snap-gene-0.1-mRNA-1">
    <property type="protein sequence ID" value="maker-unitig_24676-snap-gene-0.1-mRNA-1"/>
    <property type="gene ID" value="maker-unitig_24676-snap-gene-0.1"/>
</dbReference>
<keyword evidence="1" id="KW-1185">Reference proteome</keyword>
<protein>
    <submittedName>
        <fullName evidence="2">Uncharacterized protein</fullName>
    </submittedName>
</protein>
<proteinExistence type="predicted"/>
<dbReference type="AlphaFoldDB" id="A0A1I8F8I8"/>
<reference evidence="2" key="1">
    <citation type="submission" date="2016-11" db="UniProtKB">
        <authorList>
            <consortium name="WormBaseParasite"/>
        </authorList>
    </citation>
    <scope>IDENTIFICATION</scope>
</reference>